<protein>
    <submittedName>
        <fullName evidence="3">Uncharacterized protein</fullName>
    </submittedName>
</protein>
<dbReference type="GO" id="GO:0019867">
    <property type="term" value="C:outer membrane"/>
    <property type="evidence" value="ECO:0007669"/>
    <property type="project" value="InterPro"/>
</dbReference>
<dbReference type="eggNOG" id="COG4775">
    <property type="taxonomic scope" value="Bacteria"/>
</dbReference>
<proteinExistence type="predicted"/>
<organism evidence="3 4">
    <name type="scientific">Myroides odoratimimus</name>
    <dbReference type="NCBI Taxonomy" id="76832"/>
    <lineage>
        <taxon>Bacteria</taxon>
        <taxon>Pseudomonadati</taxon>
        <taxon>Bacteroidota</taxon>
        <taxon>Flavobacteriia</taxon>
        <taxon>Flavobacteriales</taxon>
        <taxon>Flavobacteriaceae</taxon>
        <taxon>Myroides</taxon>
    </lineage>
</organism>
<comment type="subcellular location">
    <subcellularLocation>
        <location evidence="1">Membrane</location>
    </subcellularLocation>
</comment>
<dbReference type="Proteomes" id="UP000069030">
    <property type="component" value="Chromosome"/>
</dbReference>
<dbReference type="KEGG" id="mod:AS202_06870"/>
<name>A0A0S7E729_9FLAO</name>
<evidence type="ECO:0000313" key="3">
    <source>
        <dbReference type="EMBL" id="ALU25881.1"/>
    </source>
</evidence>
<dbReference type="InterPro" id="IPR000184">
    <property type="entry name" value="Bac_surfAg_D15"/>
</dbReference>
<dbReference type="AlphaFoldDB" id="A0A0S7E729"/>
<evidence type="ECO:0000256" key="1">
    <source>
        <dbReference type="ARBA" id="ARBA00004370"/>
    </source>
</evidence>
<evidence type="ECO:0000256" key="2">
    <source>
        <dbReference type="ARBA" id="ARBA00023136"/>
    </source>
</evidence>
<keyword evidence="2" id="KW-0472">Membrane</keyword>
<sequence>MINKYLLTTIFVITLITNTVSFAQQSAEVISNEEQRDSTAAKQKFFERVVSYFEEAKKDKSQSKFDLSFIGGPSYSVDTKLGLGIVASGLYRVDKENLDLPPSDLAIYTNFTTSGFFAIGVENTTIFPNDDYRFHYDMAFKYMPSKYYGIGYEAGSQGDYVKYDEYHLGLKFDVLRKVLPNTYVGLVFSAQNIQSRNFRDMEVRPDTDSKDTAIGGGFIASYDSRDFIPNPSKGIFIQYEQTFFPKTLGSNKHFGKINFTARAYQQVWKDGLIAFDLNGEFNNGEVPWTMLSKLGGARQMRGYYSGQYRDRKQINTQVELRQKIHNRHGVAVWGGAGNVFENMDKFDWSHTLPTYGIGYRWEFKNRVNVRLDYGFGKGQSGFYFNIYESF</sequence>
<dbReference type="RefSeq" id="WP_006257632.1">
    <property type="nucleotide sequence ID" value="NZ_BCMQ01000001.1"/>
</dbReference>
<dbReference type="Gene3D" id="2.40.160.50">
    <property type="entry name" value="membrane protein fhac: a member of the omp85/tpsb transporter family"/>
    <property type="match status" value="1"/>
</dbReference>
<accession>A0A0S7E729</accession>
<dbReference type="EMBL" id="CP013690">
    <property type="protein sequence ID" value="ALU25881.1"/>
    <property type="molecule type" value="Genomic_DNA"/>
</dbReference>
<reference evidence="3 4" key="1">
    <citation type="journal article" date="2016" name="J. Zhejiang Univ. Sci. B">
        <title>Antibiotic resistance mechanisms of Myroides sp.</title>
        <authorList>
            <person name="Hu S."/>
            <person name="Yuan S."/>
            <person name="Qu H."/>
            <person name="Jiang T."/>
            <person name="Zhou Y."/>
            <person name="Wang M."/>
            <person name="Ming D."/>
        </authorList>
    </citation>
    <scope>NUCLEOTIDE SEQUENCE [LARGE SCALE GENOMIC DNA]</scope>
    <source>
        <strain evidence="3 4">PR63039</strain>
    </source>
</reference>
<gene>
    <name evidence="3" type="ORF">AS202_06870</name>
</gene>
<dbReference type="Pfam" id="PF01103">
    <property type="entry name" value="Omp85"/>
    <property type="match status" value="1"/>
</dbReference>
<evidence type="ECO:0000313" key="4">
    <source>
        <dbReference type="Proteomes" id="UP000069030"/>
    </source>
</evidence>